<name>A0A1I6UMF0_9BACL</name>
<protein>
    <submittedName>
        <fullName evidence="1">Uncharacterized protein</fullName>
    </submittedName>
</protein>
<keyword evidence="2" id="KW-1185">Reference proteome</keyword>
<dbReference type="EMBL" id="FPAA01000018">
    <property type="protein sequence ID" value="SFT02646.1"/>
    <property type="molecule type" value="Genomic_DNA"/>
</dbReference>
<evidence type="ECO:0000313" key="1">
    <source>
        <dbReference type="EMBL" id="SFT02646.1"/>
    </source>
</evidence>
<proteinExistence type="predicted"/>
<accession>A0A1I6UMF0</accession>
<evidence type="ECO:0000313" key="2">
    <source>
        <dbReference type="Proteomes" id="UP000198660"/>
    </source>
</evidence>
<reference evidence="2" key="1">
    <citation type="submission" date="2016-10" db="EMBL/GenBank/DDBJ databases">
        <authorList>
            <person name="Varghese N."/>
            <person name="Submissions S."/>
        </authorList>
    </citation>
    <scope>NUCLEOTIDE SEQUENCE [LARGE SCALE GENOMIC DNA]</scope>
    <source>
        <strain evidence="2">DSM 45789</strain>
    </source>
</reference>
<gene>
    <name evidence="1" type="ORF">SAMN05444972_11830</name>
</gene>
<dbReference type="Proteomes" id="UP000198660">
    <property type="component" value="Unassembled WGS sequence"/>
</dbReference>
<sequence>MLFSNLRFFHNYEAPQLPGELVYMKHSIDFEPRLSANASILIDTLELTLDAV</sequence>
<organism evidence="1 2">
    <name type="scientific">Marininema halotolerans</name>
    <dbReference type="NCBI Taxonomy" id="1155944"/>
    <lineage>
        <taxon>Bacteria</taxon>
        <taxon>Bacillati</taxon>
        <taxon>Bacillota</taxon>
        <taxon>Bacilli</taxon>
        <taxon>Bacillales</taxon>
        <taxon>Thermoactinomycetaceae</taxon>
        <taxon>Marininema</taxon>
    </lineage>
</organism>
<dbReference type="AlphaFoldDB" id="A0A1I6UMF0"/>